<dbReference type="EMBL" id="CAJVQB010037468">
    <property type="protein sequence ID" value="CAG8825223.1"/>
    <property type="molecule type" value="Genomic_DNA"/>
</dbReference>
<protein>
    <submittedName>
        <fullName evidence="1">29876_t:CDS:1</fullName>
    </submittedName>
</protein>
<accession>A0ABN7WBS0</accession>
<reference evidence="1 2" key="1">
    <citation type="submission" date="2021-06" db="EMBL/GenBank/DDBJ databases">
        <authorList>
            <person name="Kallberg Y."/>
            <person name="Tangrot J."/>
            <person name="Rosling A."/>
        </authorList>
    </citation>
    <scope>NUCLEOTIDE SEQUENCE [LARGE SCALE GENOMIC DNA]</scope>
    <source>
        <strain evidence="1 2">120-4 pot B 10/14</strain>
    </source>
</reference>
<sequence>YFPDDDDENIDPEFLNSIYSDSNKKQKIEYTLHLDVFGPDFVWPSTMKLGARREVVDYIISPEWEPTGEELARNAVGYRRLQKNRDIKKTRRIINVSSNHAVIFIELSGSLSDSNEKHIKGDTEKFLKEATFGIVSILRNYLVQSTEMIKN</sequence>
<proteinExistence type="predicted"/>
<keyword evidence="2" id="KW-1185">Reference proteome</keyword>
<dbReference type="Proteomes" id="UP000789901">
    <property type="component" value="Unassembled WGS sequence"/>
</dbReference>
<evidence type="ECO:0000313" key="2">
    <source>
        <dbReference type="Proteomes" id="UP000789901"/>
    </source>
</evidence>
<evidence type="ECO:0000313" key="1">
    <source>
        <dbReference type="EMBL" id="CAG8825223.1"/>
    </source>
</evidence>
<gene>
    <name evidence="1" type="ORF">GMARGA_LOCUS28787</name>
</gene>
<feature type="non-terminal residue" evidence="1">
    <location>
        <position position="1"/>
    </location>
</feature>
<organism evidence="1 2">
    <name type="scientific">Gigaspora margarita</name>
    <dbReference type="NCBI Taxonomy" id="4874"/>
    <lineage>
        <taxon>Eukaryota</taxon>
        <taxon>Fungi</taxon>
        <taxon>Fungi incertae sedis</taxon>
        <taxon>Mucoromycota</taxon>
        <taxon>Glomeromycotina</taxon>
        <taxon>Glomeromycetes</taxon>
        <taxon>Diversisporales</taxon>
        <taxon>Gigasporaceae</taxon>
        <taxon>Gigaspora</taxon>
    </lineage>
</organism>
<name>A0ABN7WBS0_GIGMA</name>
<comment type="caution">
    <text evidence="1">The sequence shown here is derived from an EMBL/GenBank/DDBJ whole genome shotgun (WGS) entry which is preliminary data.</text>
</comment>
<feature type="non-terminal residue" evidence="1">
    <location>
        <position position="151"/>
    </location>
</feature>